<dbReference type="Proteomes" id="UP001199525">
    <property type="component" value="Unassembled WGS sequence"/>
</dbReference>
<evidence type="ECO:0000313" key="2">
    <source>
        <dbReference type="Proteomes" id="UP001199525"/>
    </source>
</evidence>
<dbReference type="RefSeq" id="WP_229484321.1">
    <property type="nucleotide sequence ID" value="NZ_JAIVFQ010000009.1"/>
</dbReference>
<dbReference type="EMBL" id="JAIVFQ010000009">
    <property type="protein sequence ID" value="MCC5599465.1"/>
    <property type="molecule type" value="Genomic_DNA"/>
</dbReference>
<name>A0ABS8I5J1_9NOSO</name>
<gene>
    <name evidence="1" type="ORF">LC586_09590</name>
</gene>
<accession>A0ABS8I5J1</accession>
<keyword evidence="2" id="KW-1185">Reference proteome</keyword>
<feature type="non-terminal residue" evidence="1">
    <location>
        <position position="88"/>
    </location>
</feature>
<protein>
    <recommendedName>
        <fullName evidence="3">Transposase</fullName>
    </recommendedName>
</protein>
<reference evidence="1 2" key="1">
    <citation type="journal article" date="2021" name="Microorganisms">
        <title>Genome Evolution of Filamentous Cyanobacterium Nostoc Species: From Facultative Symbiosis to Free Living.</title>
        <authorList>
            <person name="Huo D."/>
            <person name="Li H."/>
            <person name="Cai F."/>
            <person name="Guo X."/>
            <person name="Qiao Z."/>
            <person name="Wang W."/>
            <person name="Yu G."/>
            <person name="Li R."/>
        </authorList>
    </citation>
    <scope>NUCLEOTIDE SEQUENCE [LARGE SCALE GENOMIC DNA]</scope>
    <source>
        <strain evidence="1 2">CHAB 5714</strain>
    </source>
</reference>
<comment type="caution">
    <text evidence="1">The sequence shown here is derived from an EMBL/GenBank/DDBJ whole genome shotgun (WGS) entry which is preliminary data.</text>
</comment>
<organism evidence="1 2">
    <name type="scientific">Nostoc favosum CHAB5714</name>
    <dbReference type="NCBI Taxonomy" id="2780399"/>
    <lineage>
        <taxon>Bacteria</taxon>
        <taxon>Bacillati</taxon>
        <taxon>Cyanobacteriota</taxon>
        <taxon>Cyanophyceae</taxon>
        <taxon>Nostocales</taxon>
        <taxon>Nostocaceae</taxon>
        <taxon>Nostoc</taxon>
        <taxon>Nostoc favosum</taxon>
    </lineage>
</organism>
<sequence>MTIVDIALFVEIYESDAVRGASPRVGGLFGVAPVYLIAVRQSLKYSNTTLKYLNTTLKYLNTTLKYLNTTLKYLNTTLKYLNTTLKYL</sequence>
<evidence type="ECO:0008006" key="3">
    <source>
        <dbReference type="Google" id="ProtNLM"/>
    </source>
</evidence>
<proteinExistence type="predicted"/>
<evidence type="ECO:0000313" key="1">
    <source>
        <dbReference type="EMBL" id="MCC5599465.1"/>
    </source>
</evidence>